<comment type="caution">
    <text evidence="2">The sequence shown here is derived from an EMBL/GenBank/DDBJ whole genome shotgun (WGS) entry which is preliminary data.</text>
</comment>
<organism evidence="2 3">
    <name type="scientific">Compostimonas suwonensis</name>
    <dbReference type="NCBI Taxonomy" id="1048394"/>
    <lineage>
        <taxon>Bacteria</taxon>
        <taxon>Bacillati</taxon>
        <taxon>Actinomycetota</taxon>
        <taxon>Actinomycetes</taxon>
        <taxon>Micrococcales</taxon>
        <taxon>Microbacteriaceae</taxon>
        <taxon>Compostimonas</taxon>
    </lineage>
</organism>
<dbReference type="AlphaFoldDB" id="A0A2M9BCF8"/>
<sequence>MTTSRSTRLMAAVAGAGLIALALSGCGTPPWEQAQLQSSASSTPTSTPTIEPLVNELATGSTERKLVAGDAALTVRYWSSLSMDQWTVNANKPISFGLSATLGTDAGQGVYLSKVTLVPAVAGESGALAAPGAVSDQANVSPGYSIKDPYSYSQTFILPAVDPAATSMTLSFTYELLIQTTPTSTEYSKQTASDTLTIAIAP</sequence>
<dbReference type="EMBL" id="PGFB01000005">
    <property type="protein sequence ID" value="PJJ55621.1"/>
    <property type="molecule type" value="Genomic_DNA"/>
</dbReference>
<gene>
    <name evidence="2" type="ORF">CLV54_2968</name>
</gene>
<accession>A0A2M9BCF8</accession>
<name>A0A2M9BCF8_9MICO</name>
<dbReference type="RefSeq" id="WP_245861752.1">
    <property type="nucleotide sequence ID" value="NZ_PGFB01000005.1"/>
</dbReference>
<feature type="signal peptide" evidence="1">
    <location>
        <begin position="1"/>
        <end position="22"/>
    </location>
</feature>
<keyword evidence="3" id="KW-1185">Reference proteome</keyword>
<reference evidence="2 3" key="1">
    <citation type="submission" date="2017-11" db="EMBL/GenBank/DDBJ databases">
        <title>Genomic Encyclopedia of Archaeal and Bacterial Type Strains, Phase II (KMG-II): From Individual Species to Whole Genera.</title>
        <authorList>
            <person name="Goeker M."/>
        </authorList>
    </citation>
    <scope>NUCLEOTIDE SEQUENCE [LARGE SCALE GENOMIC DNA]</scope>
    <source>
        <strain evidence="2 3">DSM 25625</strain>
    </source>
</reference>
<evidence type="ECO:0000256" key="1">
    <source>
        <dbReference type="SAM" id="SignalP"/>
    </source>
</evidence>
<dbReference type="PROSITE" id="PS51257">
    <property type="entry name" value="PROKAR_LIPOPROTEIN"/>
    <property type="match status" value="1"/>
</dbReference>
<keyword evidence="1" id="KW-0732">Signal</keyword>
<protein>
    <submittedName>
        <fullName evidence="2">Uncharacterized protein</fullName>
    </submittedName>
</protein>
<evidence type="ECO:0000313" key="2">
    <source>
        <dbReference type="EMBL" id="PJJ55621.1"/>
    </source>
</evidence>
<evidence type="ECO:0000313" key="3">
    <source>
        <dbReference type="Proteomes" id="UP000230161"/>
    </source>
</evidence>
<feature type="chain" id="PRO_5039693326" evidence="1">
    <location>
        <begin position="23"/>
        <end position="202"/>
    </location>
</feature>
<proteinExistence type="predicted"/>
<dbReference type="Proteomes" id="UP000230161">
    <property type="component" value="Unassembled WGS sequence"/>
</dbReference>